<organism evidence="2 3">
    <name type="scientific">Neobacillus ginsengisoli</name>
    <dbReference type="NCBI Taxonomy" id="904295"/>
    <lineage>
        <taxon>Bacteria</taxon>
        <taxon>Bacillati</taxon>
        <taxon>Bacillota</taxon>
        <taxon>Bacilli</taxon>
        <taxon>Bacillales</taxon>
        <taxon>Bacillaceae</taxon>
        <taxon>Neobacillus</taxon>
    </lineage>
</organism>
<evidence type="ECO:0000313" key="3">
    <source>
        <dbReference type="Proteomes" id="UP001224122"/>
    </source>
</evidence>
<name>A0ABT9XQ39_9BACI</name>
<dbReference type="PANTHER" id="PTHR37304">
    <property type="entry name" value="MEMBRANE PROTEIN-RELATED"/>
    <property type="match status" value="1"/>
</dbReference>
<reference evidence="2 3" key="1">
    <citation type="submission" date="2023-07" db="EMBL/GenBank/DDBJ databases">
        <title>Genomic Encyclopedia of Type Strains, Phase IV (KMG-IV): sequencing the most valuable type-strain genomes for metagenomic binning, comparative biology and taxonomic classification.</title>
        <authorList>
            <person name="Goeker M."/>
        </authorList>
    </citation>
    <scope>NUCLEOTIDE SEQUENCE [LARGE SCALE GENOMIC DNA]</scope>
    <source>
        <strain evidence="2 3">DSM 27594</strain>
    </source>
</reference>
<dbReference type="PANTHER" id="PTHR37304:SF1">
    <property type="entry name" value="MEMBRANE PROTEIN"/>
    <property type="match status" value="1"/>
</dbReference>
<keyword evidence="1" id="KW-0812">Transmembrane</keyword>
<dbReference type="Pfam" id="PF04070">
    <property type="entry name" value="DUF378"/>
    <property type="match status" value="1"/>
</dbReference>
<feature type="transmembrane region" description="Helical" evidence="1">
    <location>
        <begin position="7"/>
        <end position="24"/>
    </location>
</feature>
<keyword evidence="3" id="KW-1185">Reference proteome</keyword>
<keyword evidence="1" id="KW-0472">Membrane</keyword>
<dbReference type="RefSeq" id="WP_307404577.1">
    <property type="nucleotide sequence ID" value="NZ_JAUSTW010000001.1"/>
</dbReference>
<comment type="caution">
    <text evidence="2">The sequence shown here is derived from an EMBL/GenBank/DDBJ whole genome shotgun (WGS) entry which is preliminary data.</text>
</comment>
<evidence type="ECO:0000313" key="2">
    <source>
        <dbReference type="EMBL" id="MDQ0197662.1"/>
    </source>
</evidence>
<sequence>MRVIQMIGLALTIIGAINWGLIGFFKFDLVATIFGGQGSFLSRLMYALVGISGLVCISLLFDPEPKSTYDMNRVGKRNLNYFTEFGEDEDLSDLKKD</sequence>
<protein>
    <submittedName>
        <fullName evidence="2">Uncharacterized membrane protein YuzA (DUF378 family)</fullName>
    </submittedName>
</protein>
<gene>
    <name evidence="2" type="ORF">J2S10_000767</name>
</gene>
<dbReference type="Proteomes" id="UP001224122">
    <property type="component" value="Unassembled WGS sequence"/>
</dbReference>
<accession>A0ABT9XQ39</accession>
<dbReference type="InterPro" id="IPR007211">
    <property type="entry name" value="DUF378"/>
</dbReference>
<proteinExistence type="predicted"/>
<keyword evidence="1" id="KW-1133">Transmembrane helix</keyword>
<feature type="transmembrane region" description="Helical" evidence="1">
    <location>
        <begin position="44"/>
        <end position="61"/>
    </location>
</feature>
<dbReference type="EMBL" id="JAUSTW010000001">
    <property type="protein sequence ID" value="MDQ0197662.1"/>
    <property type="molecule type" value="Genomic_DNA"/>
</dbReference>
<evidence type="ECO:0000256" key="1">
    <source>
        <dbReference type="SAM" id="Phobius"/>
    </source>
</evidence>